<name>A0A3D9XT35_PARVE</name>
<dbReference type="Pfam" id="PF00364">
    <property type="entry name" value="Biotin_lipoyl"/>
    <property type="match status" value="1"/>
</dbReference>
<comment type="cofactor">
    <cofactor evidence="1">
        <name>(R)-lipoate</name>
        <dbReference type="ChEBI" id="CHEBI:83088"/>
    </cofactor>
</comment>
<gene>
    <name evidence="7" type="ORF">BDD41_1788</name>
    <name evidence="8" type="ORF">BDD41_2169</name>
</gene>
<dbReference type="PRINTS" id="PR00111">
    <property type="entry name" value="ABHYDROLASE"/>
</dbReference>
<dbReference type="GO" id="GO:0045254">
    <property type="term" value="C:pyruvate dehydrogenase complex"/>
    <property type="evidence" value="ECO:0007669"/>
    <property type="project" value="InterPro"/>
</dbReference>
<dbReference type="EMBL" id="QTUJ01000001">
    <property type="protein sequence ID" value="REF73249.1"/>
    <property type="molecule type" value="Genomic_DNA"/>
</dbReference>
<comment type="caution">
    <text evidence="8">The sequence shown here is derived from an EMBL/GenBank/DDBJ whole genome shotgun (WGS) entry which is preliminary data.</text>
</comment>
<dbReference type="SUPFAM" id="SSF47005">
    <property type="entry name" value="Peripheral subunit-binding domain of 2-oxo acid dehydrogenase complex"/>
    <property type="match status" value="1"/>
</dbReference>
<evidence type="ECO:0000259" key="5">
    <source>
        <dbReference type="PROSITE" id="PS50968"/>
    </source>
</evidence>
<dbReference type="Proteomes" id="UP000256941">
    <property type="component" value="Unassembled WGS sequence"/>
</dbReference>
<dbReference type="Pfam" id="PF12697">
    <property type="entry name" value="Abhydrolase_6"/>
    <property type="match status" value="1"/>
</dbReference>
<dbReference type="InterPro" id="IPR003016">
    <property type="entry name" value="2-oxoA_DH_lipoyl-BS"/>
</dbReference>
<feature type="domain" description="Lipoyl-binding" evidence="5">
    <location>
        <begin position="2"/>
        <end position="77"/>
    </location>
</feature>
<organism evidence="8 9">
    <name type="scientific">Paracoccus versutus</name>
    <name type="common">Thiobacillus versutus</name>
    <dbReference type="NCBI Taxonomy" id="34007"/>
    <lineage>
        <taxon>Bacteria</taxon>
        <taxon>Pseudomonadati</taxon>
        <taxon>Pseudomonadota</taxon>
        <taxon>Alphaproteobacteria</taxon>
        <taxon>Rhodobacterales</taxon>
        <taxon>Paracoccaceae</taxon>
        <taxon>Paracoccus</taxon>
    </lineage>
</organism>
<evidence type="ECO:0000256" key="2">
    <source>
        <dbReference type="ARBA" id="ARBA00007317"/>
    </source>
</evidence>
<dbReference type="Gene3D" id="4.10.320.10">
    <property type="entry name" value="E3-binding domain"/>
    <property type="match status" value="1"/>
</dbReference>
<reference evidence="8 9" key="1">
    <citation type="submission" date="2018-08" db="EMBL/GenBank/DDBJ databases">
        <title>Genomic Encyclopedia of Archaeal and Bacterial Type Strains, Phase II (KMG-II): from individual species to whole genera.</title>
        <authorList>
            <person name="Goeker M."/>
        </authorList>
    </citation>
    <scope>NUCLEOTIDE SEQUENCE [LARGE SCALE GENOMIC DNA]</scope>
    <source>
        <strain evidence="8 9">DSM 17099</strain>
    </source>
</reference>
<keyword evidence="8" id="KW-0670">Pyruvate</keyword>
<dbReference type="SUPFAM" id="SSF53474">
    <property type="entry name" value="alpha/beta-Hydrolases"/>
    <property type="match status" value="1"/>
</dbReference>
<dbReference type="InterPro" id="IPR036625">
    <property type="entry name" value="E3-bd_dom_sf"/>
</dbReference>
<dbReference type="InterPro" id="IPR045257">
    <property type="entry name" value="E2/Pdx1"/>
</dbReference>
<dbReference type="CDD" id="cd06849">
    <property type="entry name" value="lipoyl_domain"/>
    <property type="match status" value="1"/>
</dbReference>
<dbReference type="SUPFAM" id="SSF51230">
    <property type="entry name" value="Single hybrid motif"/>
    <property type="match status" value="1"/>
</dbReference>
<evidence type="ECO:0000313" key="9">
    <source>
        <dbReference type="Proteomes" id="UP000256941"/>
    </source>
</evidence>
<dbReference type="Gene3D" id="2.40.50.100">
    <property type="match status" value="1"/>
</dbReference>
<evidence type="ECO:0000259" key="6">
    <source>
        <dbReference type="PROSITE" id="PS51826"/>
    </source>
</evidence>
<evidence type="ECO:0000256" key="1">
    <source>
        <dbReference type="ARBA" id="ARBA00001938"/>
    </source>
</evidence>
<keyword evidence="8" id="KW-0808">Transferase</keyword>
<evidence type="ECO:0000313" key="8">
    <source>
        <dbReference type="EMBL" id="REF73600.1"/>
    </source>
</evidence>
<dbReference type="GO" id="GO:0016746">
    <property type="term" value="F:acyltransferase activity"/>
    <property type="evidence" value="ECO:0007669"/>
    <property type="project" value="InterPro"/>
</dbReference>
<dbReference type="EMBL" id="QTUJ01000001">
    <property type="protein sequence ID" value="REF73600.1"/>
    <property type="molecule type" value="Genomic_DNA"/>
</dbReference>
<dbReference type="NCBIfam" id="NF011457">
    <property type="entry name" value="PRK14875.1"/>
    <property type="match status" value="1"/>
</dbReference>
<dbReference type="RefSeq" id="WP_116221357.1">
    <property type="nucleotide sequence ID" value="NZ_CP038196.1"/>
</dbReference>
<feature type="region of interest" description="Disordered" evidence="4">
    <location>
        <begin position="85"/>
        <end position="123"/>
    </location>
</feature>
<keyword evidence="3" id="KW-0450">Lipoyl</keyword>
<dbReference type="PROSITE" id="PS50968">
    <property type="entry name" value="BIOTINYL_LIPOYL"/>
    <property type="match status" value="1"/>
</dbReference>
<dbReference type="InterPro" id="IPR029058">
    <property type="entry name" value="AB_hydrolase_fold"/>
</dbReference>
<dbReference type="InterPro" id="IPR011053">
    <property type="entry name" value="Single_hybrid_motif"/>
</dbReference>
<dbReference type="GO" id="GO:0006086">
    <property type="term" value="P:pyruvate decarboxylation to acetyl-CoA"/>
    <property type="evidence" value="ECO:0007669"/>
    <property type="project" value="InterPro"/>
</dbReference>
<dbReference type="AlphaFoldDB" id="A0A3D9XT35"/>
<evidence type="ECO:0000313" key="7">
    <source>
        <dbReference type="EMBL" id="REF73249.1"/>
    </source>
</evidence>
<evidence type="ECO:0000256" key="3">
    <source>
        <dbReference type="ARBA" id="ARBA00022823"/>
    </source>
</evidence>
<dbReference type="PANTHER" id="PTHR23151">
    <property type="entry name" value="DIHYDROLIPOAMIDE ACETYL/SUCCINYL-TRANSFERASE-RELATED"/>
    <property type="match status" value="1"/>
</dbReference>
<dbReference type="Gene3D" id="3.40.50.1820">
    <property type="entry name" value="alpha/beta hydrolase"/>
    <property type="match status" value="1"/>
</dbReference>
<dbReference type="PROSITE" id="PS00189">
    <property type="entry name" value="LIPOYL"/>
    <property type="match status" value="1"/>
</dbReference>
<comment type="similarity">
    <text evidence="2">Belongs to the 2-oxoacid dehydrogenase family.</text>
</comment>
<dbReference type="InterPro" id="IPR000089">
    <property type="entry name" value="Biotin_lipoyl"/>
</dbReference>
<dbReference type="InterPro" id="IPR000073">
    <property type="entry name" value="AB_hydrolase_1"/>
</dbReference>
<proteinExistence type="inferred from homology"/>
<dbReference type="PROSITE" id="PS51826">
    <property type="entry name" value="PSBD"/>
    <property type="match status" value="1"/>
</dbReference>
<feature type="compositionally biased region" description="Polar residues" evidence="4">
    <location>
        <begin position="88"/>
        <end position="106"/>
    </location>
</feature>
<dbReference type="PANTHER" id="PTHR23151:SF90">
    <property type="entry name" value="DIHYDROLIPOYLLYSINE-RESIDUE ACETYLTRANSFERASE COMPONENT OF PYRUVATE DEHYDROGENASE COMPLEX, MITOCHONDRIAL-RELATED"/>
    <property type="match status" value="1"/>
</dbReference>
<sequence length="444" mass="46668">MPTEVILPKVDMDMATGRISRWLVEDGASVEKGAALFEIETDKAAMEIDSPASGTLQITEPDTGKEISVGEPVAWIYAEGEAPIEKPASSSHTAARSEAETPTSVPKTEAPRKPLAPSAADGLRATPLARRLARENGLDLATVNGSGPRGRIQRADIEAALNALPAAPTPAPMPTAAAQQAKPQCKPQPAPKVSSGPLNAVWLRQGTGTPVVLIHGFGAELDSWRPLLPEIPADRPIFALDLPGHGKSLGSEVASFDDLVIQVEETLAESGIGAAHLVGHSLGGAVAASIASGIRIEAASLLLISPAGLGPEISSFVENFARATHPGAVASWLRELVHDPATLTDSFIRTVARGREDGRLAEAQTRFAAAVFGGGAQGFSIRSALAQLGCQVRIIFGIEDRVIPWRQAFGLPGTVALHLLQQTGHMPQLEQRETVGRILRQIYD</sequence>
<dbReference type="Pfam" id="PF02817">
    <property type="entry name" value="E3_binding"/>
    <property type="match status" value="1"/>
</dbReference>
<accession>A0A3D9XT35</accession>
<evidence type="ECO:0000256" key="4">
    <source>
        <dbReference type="SAM" id="MobiDB-lite"/>
    </source>
</evidence>
<feature type="domain" description="Peripheral subunit-binding (PSBD)" evidence="6">
    <location>
        <begin position="124"/>
        <end position="161"/>
    </location>
</feature>
<dbReference type="InterPro" id="IPR004167">
    <property type="entry name" value="PSBD"/>
</dbReference>
<protein>
    <submittedName>
        <fullName evidence="8">Pyruvate dehydrogenase E2 component (Dihydrolipoamide acetyltransferase)</fullName>
    </submittedName>
</protein>